<protein>
    <recommendedName>
        <fullName evidence="1">VOC domain-containing protein</fullName>
    </recommendedName>
</protein>
<dbReference type="InterPro" id="IPR029068">
    <property type="entry name" value="Glyas_Bleomycin-R_OHBP_Dase"/>
</dbReference>
<sequence>MIPKSATLRIVRPTDHLAATTAMYRNGLGFQLLGSFRDHDGFDGAILGHPRHNYHLEFTHHRGTTVGRAPTPDNLLVFYVPERLDWEASCRRMLEAGFVPVESYNPYWDDAGRTFEDIDGYRVVLQNRAWLT</sequence>
<evidence type="ECO:0000313" key="2">
    <source>
        <dbReference type="EMBL" id="TBW48241.1"/>
    </source>
</evidence>
<dbReference type="Proteomes" id="UP000313645">
    <property type="component" value="Unassembled WGS sequence"/>
</dbReference>
<evidence type="ECO:0000259" key="1">
    <source>
        <dbReference type="PROSITE" id="PS51819"/>
    </source>
</evidence>
<dbReference type="Pfam" id="PF22659">
    <property type="entry name" value="YycE-like_C"/>
    <property type="match status" value="1"/>
</dbReference>
<dbReference type="InterPro" id="IPR037523">
    <property type="entry name" value="VOC_core"/>
</dbReference>
<dbReference type="InterPro" id="IPR058998">
    <property type="entry name" value="YycE-like_N"/>
</dbReference>
<dbReference type="Gene3D" id="3.10.180.10">
    <property type="entry name" value="2,3-Dihydroxybiphenyl 1,2-Dioxygenase, domain 1"/>
    <property type="match status" value="1"/>
</dbReference>
<evidence type="ECO:0000313" key="3">
    <source>
        <dbReference type="Proteomes" id="UP000313645"/>
    </source>
</evidence>
<dbReference type="InterPro" id="IPR058997">
    <property type="entry name" value="YycE-like_C"/>
</dbReference>
<dbReference type="EMBL" id="SJDL01000051">
    <property type="protein sequence ID" value="TBW48241.1"/>
    <property type="molecule type" value="Genomic_DNA"/>
</dbReference>
<accession>A0ABY1ZIG3</accession>
<dbReference type="CDD" id="cd06587">
    <property type="entry name" value="VOC"/>
    <property type="match status" value="1"/>
</dbReference>
<proteinExistence type="predicted"/>
<dbReference type="Pfam" id="PF22658">
    <property type="entry name" value="YycE-like_N"/>
    <property type="match status" value="1"/>
</dbReference>
<dbReference type="SUPFAM" id="SSF54593">
    <property type="entry name" value="Glyoxalase/Bleomycin resistance protein/Dihydroxybiphenyl dioxygenase"/>
    <property type="match status" value="1"/>
</dbReference>
<name>A0ABY1ZIG3_9GAMM</name>
<comment type="caution">
    <text evidence="2">The sequence shown here is derived from an EMBL/GenBank/DDBJ whole genome shotgun (WGS) entry which is preliminary data.</text>
</comment>
<organism evidence="2 3">
    <name type="scientific">Marinobacter halodurans</name>
    <dbReference type="NCBI Taxonomy" id="2528979"/>
    <lineage>
        <taxon>Bacteria</taxon>
        <taxon>Pseudomonadati</taxon>
        <taxon>Pseudomonadota</taxon>
        <taxon>Gammaproteobacteria</taxon>
        <taxon>Pseudomonadales</taxon>
        <taxon>Marinobacteraceae</taxon>
        <taxon>Marinobacter</taxon>
    </lineage>
</organism>
<feature type="domain" description="VOC" evidence="1">
    <location>
        <begin position="6"/>
        <end position="128"/>
    </location>
</feature>
<gene>
    <name evidence="2" type="ORF">EZI54_21505</name>
</gene>
<reference evidence="2 3" key="1">
    <citation type="submission" date="2019-02" db="EMBL/GenBank/DDBJ databases">
        <title>Marinobacter halodurans sp. nov., a marine bacterium isolated from sea tidal flat.</title>
        <authorList>
            <person name="Yoo Y."/>
            <person name="Lee D.W."/>
            <person name="Kim B.S."/>
            <person name="Kim J.-J."/>
        </authorList>
    </citation>
    <scope>NUCLEOTIDE SEQUENCE [LARGE SCALE GENOMIC DNA]</scope>
    <source>
        <strain evidence="2 3">YJ-S3-2</strain>
    </source>
</reference>
<keyword evidence="3" id="KW-1185">Reference proteome</keyword>
<dbReference type="PROSITE" id="PS51819">
    <property type="entry name" value="VOC"/>
    <property type="match status" value="1"/>
</dbReference>